<name>A0A0S6UC79_NEOTH</name>
<reference evidence="1" key="1">
    <citation type="journal article" date="2014" name="Gene">
        <title>Genome-guided analysis of transformation efficiency and carbon dioxide assimilation by Moorella thermoacetica Y72.</title>
        <authorList>
            <person name="Tsukahara K."/>
            <person name="Kita A."/>
            <person name="Nakashimada Y."/>
            <person name="Hoshino T."/>
            <person name="Murakami K."/>
        </authorList>
    </citation>
    <scope>NUCLEOTIDE SEQUENCE [LARGE SCALE GENOMIC DNA]</scope>
    <source>
        <strain evidence="1">Y72</strain>
    </source>
</reference>
<proteinExistence type="predicted"/>
<dbReference type="Proteomes" id="UP000063718">
    <property type="component" value="Unassembled WGS sequence"/>
</dbReference>
<gene>
    <name evidence="1" type="ORF">MTY_1126</name>
</gene>
<sequence>MQAVFCLSHPSAQPSTDSPFGRSLLAANKRQRGIFTLSPVKVRRAGRLRRNSVVGNHQMPRGLIVSVLKTNLVSFVKGPDFKAVIPVEVVNKGRIFNYQHKSCPACASEISCQALLVGWSERHPGIGAEITIIGRVQEDKILRPGGSLAEKLFEIQAKNPGLTQVFAYFTGFEVGYLTGEILIVIRNTAVRDVKFAPTVITKHGGIAVFPDKVKEGGGGSRAQAQGSGMVVQVAAVHVESTFKGAFQVGQDIPAGQGALPGGNFFHPGYLVEKVSFYFPEKVFRVNKRCQNLPELLPPRFNKLCHCPGQLRTGIDLAGILSVNIFQNGAIIPYNHGKAFPAPGQGLQGLKKIPVIFANHVIKGN</sequence>
<dbReference type="AlphaFoldDB" id="A0A0S6UC79"/>
<accession>A0A0S6UC79</accession>
<dbReference type="EMBL" id="DF238840">
    <property type="protein sequence ID" value="GAF25789.1"/>
    <property type="molecule type" value="Genomic_DNA"/>
</dbReference>
<organism evidence="1">
    <name type="scientific">Moorella thermoacetica Y72</name>
    <dbReference type="NCBI Taxonomy" id="1325331"/>
    <lineage>
        <taxon>Bacteria</taxon>
        <taxon>Bacillati</taxon>
        <taxon>Bacillota</taxon>
        <taxon>Clostridia</taxon>
        <taxon>Neomoorellales</taxon>
        <taxon>Neomoorellaceae</taxon>
        <taxon>Neomoorella</taxon>
    </lineage>
</organism>
<protein>
    <submittedName>
        <fullName evidence="1">tRNA-dihydrouridine synthase</fullName>
    </submittedName>
</protein>
<evidence type="ECO:0000313" key="1">
    <source>
        <dbReference type="EMBL" id="GAF25789.1"/>
    </source>
</evidence>